<name>A0A9P5LMI9_9HYPO</name>
<evidence type="ECO:0000256" key="1">
    <source>
        <dbReference type="SAM" id="MobiDB-lite"/>
    </source>
</evidence>
<keyword evidence="3" id="KW-1185">Reference proteome</keyword>
<dbReference type="EMBL" id="JAANBB010000008">
    <property type="protein sequence ID" value="KAF7557008.1"/>
    <property type="molecule type" value="Genomic_DNA"/>
</dbReference>
<sequence>MNSSLQTVGRILRTSSTSRVQAQALSLGVNQARRLSTTDPDSSNRGGAVRDAIMDKLWVSRVFPPVATNSPVSPATSTPETTIFASRDPPLGTSVFDPSAAPRWSES</sequence>
<proteinExistence type="predicted"/>
<evidence type="ECO:0000313" key="2">
    <source>
        <dbReference type="EMBL" id="KAF7557008.1"/>
    </source>
</evidence>
<reference evidence="2" key="1">
    <citation type="submission" date="2020-03" db="EMBL/GenBank/DDBJ databases">
        <title>Draft Genome Sequence of Cylindrodendrum hubeiense.</title>
        <authorList>
            <person name="Buettner E."/>
            <person name="Kellner H."/>
        </authorList>
    </citation>
    <scope>NUCLEOTIDE SEQUENCE</scope>
    <source>
        <strain evidence="2">IHI 201604</strain>
    </source>
</reference>
<gene>
    <name evidence="2" type="ORF">G7Z17_g1074</name>
</gene>
<dbReference type="Proteomes" id="UP000722485">
    <property type="component" value="Unassembled WGS sequence"/>
</dbReference>
<feature type="compositionally biased region" description="Polar residues" evidence="1">
    <location>
        <begin position="67"/>
        <end position="84"/>
    </location>
</feature>
<dbReference type="AlphaFoldDB" id="A0A9P5LMI9"/>
<dbReference type="OrthoDB" id="5088640at2759"/>
<evidence type="ECO:0000313" key="3">
    <source>
        <dbReference type="Proteomes" id="UP000722485"/>
    </source>
</evidence>
<protein>
    <submittedName>
        <fullName evidence="2">Uncharacterized protein</fullName>
    </submittedName>
</protein>
<comment type="caution">
    <text evidence="2">The sequence shown here is derived from an EMBL/GenBank/DDBJ whole genome shotgun (WGS) entry which is preliminary data.</text>
</comment>
<organism evidence="2 3">
    <name type="scientific">Cylindrodendrum hubeiense</name>
    <dbReference type="NCBI Taxonomy" id="595255"/>
    <lineage>
        <taxon>Eukaryota</taxon>
        <taxon>Fungi</taxon>
        <taxon>Dikarya</taxon>
        <taxon>Ascomycota</taxon>
        <taxon>Pezizomycotina</taxon>
        <taxon>Sordariomycetes</taxon>
        <taxon>Hypocreomycetidae</taxon>
        <taxon>Hypocreales</taxon>
        <taxon>Nectriaceae</taxon>
        <taxon>Cylindrodendrum</taxon>
    </lineage>
</organism>
<feature type="region of interest" description="Disordered" evidence="1">
    <location>
        <begin position="65"/>
        <end position="107"/>
    </location>
</feature>
<accession>A0A9P5LMI9</accession>